<gene>
    <name evidence="2" type="ORF">MSj_00442</name>
</gene>
<dbReference type="Pfam" id="PF11848">
    <property type="entry name" value="DUF3368"/>
    <property type="match status" value="1"/>
</dbReference>
<dbReference type="RefSeq" id="WP_110577897.1">
    <property type="nucleotide sequence ID" value="NZ_BDSG01000007.1"/>
</dbReference>
<sequence>MIIVSDTTPLSELAKVGKLNLLHDIYGKIIIPQEVYHEVTTGNHPAVNLVQLADWIERRTISSSEKVSTLKTITNLGWGECAAMILAEELEADQLLIDDLEARRVALSRNLKITGTLGILLVAKQLGLITSVQEVLEALITQGKRINPRLYQEVLSTAQESL</sequence>
<reference evidence="2 3" key="1">
    <citation type="journal article" date="2018" name="Front. Microbiol.">
        <title>Adaptation of the Freshwater Bloom-Forming Cyanobacterium Microcystis aeruginosa to Brackish Water Is Driven by Recent Horizontal Transfer of Sucrose Genes.</title>
        <authorList>
            <person name="Tanabe Y."/>
            <person name="Hodoki Y."/>
            <person name="Sano T."/>
            <person name="Tada K."/>
            <person name="Watanabe M.M."/>
        </authorList>
    </citation>
    <scope>NUCLEOTIDE SEQUENCE [LARGE SCALE GENOMIC DNA]</scope>
    <source>
        <strain evidence="2 3">Sj</strain>
    </source>
</reference>
<evidence type="ECO:0008006" key="4">
    <source>
        <dbReference type="Google" id="ProtNLM"/>
    </source>
</evidence>
<dbReference type="Proteomes" id="UP000248272">
    <property type="component" value="Unassembled WGS sequence"/>
</dbReference>
<evidence type="ECO:0000313" key="3">
    <source>
        <dbReference type="Proteomes" id="UP000248272"/>
    </source>
</evidence>
<keyword evidence="1" id="KW-0175">Coiled coil</keyword>
<dbReference type="AlphaFoldDB" id="A0A2Z6UEP9"/>
<protein>
    <recommendedName>
        <fullName evidence="4">PIN domain-containing protein</fullName>
    </recommendedName>
</protein>
<evidence type="ECO:0000313" key="2">
    <source>
        <dbReference type="EMBL" id="GBL08965.1"/>
    </source>
</evidence>
<comment type="caution">
    <text evidence="2">The sequence shown here is derived from an EMBL/GenBank/DDBJ whole genome shotgun (WGS) entry which is preliminary data.</text>
</comment>
<evidence type="ECO:0000256" key="1">
    <source>
        <dbReference type="SAM" id="Coils"/>
    </source>
</evidence>
<dbReference type="EMBL" id="BDSG01000007">
    <property type="protein sequence ID" value="GBL08965.1"/>
    <property type="molecule type" value="Genomic_DNA"/>
</dbReference>
<dbReference type="PANTHER" id="PTHR39550:SF1">
    <property type="entry name" value="SLL0658 PROTEIN"/>
    <property type="match status" value="1"/>
</dbReference>
<dbReference type="InterPro" id="IPR021799">
    <property type="entry name" value="PIN-like_prokaryotic"/>
</dbReference>
<name>A0A2Z6UEP9_MICAE</name>
<organism evidence="2 3">
    <name type="scientific">Microcystis aeruginosa Sj</name>
    <dbReference type="NCBI Taxonomy" id="1979544"/>
    <lineage>
        <taxon>Bacteria</taxon>
        <taxon>Bacillati</taxon>
        <taxon>Cyanobacteriota</taxon>
        <taxon>Cyanophyceae</taxon>
        <taxon>Oscillatoriophycideae</taxon>
        <taxon>Chroococcales</taxon>
        <taxon>Microcystaceae</taxon>
        <taxon>Microcystis</taxon>
    </lineage>
</organism>
<dbReference type="PANTHER" id="PTHR39550">
    <property type="entry name" value="SLL0658 PROTEIN"/>
    <property type="match status" value="1"/>
</dbReference>
<feature type="coiled-coil region" evidence="1">
    <location>
        <begin position="83"/>
        <end position="110"/>
    </location>
</feature>
<proteinExistence type="predicted"/>
<accession>A0A2Z6UEP9</accession>